<evidence type="ECO:0000256" key="5">
    <source>
        <dbReference type="ARBA" id="ARBA00023204"/>
    </source>
</evidence>
<comment type="similarity">
    <text evidence="1 7">Belongs to the peptidase S24 family.</text>
</comment>
<evidence type="ECO:0000256" key="3">
    <source>
        <dbReference type="ARBA" id="ARBA00022801"/>
    </source>
</evidence>
<dbReference type="KEGG" id="njp:NEJAP_1993"/>
<dbReference type="EC" id="3.4.21.-" evidence="9"/>
<accession>A0A7R6P9W7</accession>
<gene>
    <name evidence="9" type="primary">umuD</name>
    <name evidence="9" type="ORF">NEJAP_1993</name>
</gene>
<dbReference type="GO" id="GO:0006355">
    <property type="term" value="P:regulation of DNA-templated transcription"/>
    <property type="evidence" value="ECO:0007669"/>
    <property type="project" value="InterPro"/>
</dbReference>
<dbReference type="GO" id="GO:0003677">
    <property type="term" value="F:DNA binding"/>
    <property type="evidence" value="ECO:0007669"/>
    <property type="project" value="InterPro"/>
</dbReference>
<evidence type="ECO:0000256" key="1">
    <source>
        <dbReference type="ARBA" id="ARBA00007484"/>
    </source>
</evidence>
<keyword evidence="2" id="KW-0227">DNA damage</keyword>
<keyword evidence="5" id="KW-0234">DNA repair</keyword>
<dbReference type="RefSeq" id="WP_201347168.1">
    <property type="nucleotide sequence ID" value="NZ_AP014546.1"/>
</dbReference>
<dbReference type="SUPFAM" id="SSF51306">
    <property type="entry name" value="LexA/Signal peptidase"/>
    <property type="match status" value="1"/>
</dbReference>
<keyword evidence="3 7" id="KW-0378">Hydrolase</keyword>
<dbReference type="CDD" id="cd06529">
    <property type="entry name" value="S24_LexA-like"/>
    <property type="match status" value="1"/>
</dbReference>
<dbReference type="InterPro" id="IPR036286">
    <property type="entry name" value="LexA/Signal_pep-like_sf"/>
</dbReference>
<keyword evidence="10" id="KW-1185">Reference proteome</keyword>
<feature type="domain" description="Peptidase S24/S26A/S26B/S26C" evidence="8">
    <location>
        <begin position="18"/>
        <end position="134"/>
    </location>
</feature>
<dbReference type="InterPro" id="IPR050077">
    <property type="entry name" value="LexA_repressor"/>
</dbReference>
<evidence type="ECO:0000313" key="9">
    <source>
        <dbReference type="EMBL" id="BBB29943.1"/>
    </source>
</evidence>
<evidence type="ECO:0000256" key="7">
    <source>
        <dbReference type="RuleBase" id="RU003991"/>
    </source>
</evidence>
<dbReference type="PANTHER" id="PTHR33516:SF2">
    <property type="entry name" value="LEXA REPRESSOR-RELATED"/>
    <property type="match status" value="1"/>
</dbReference>
<keyword evidence="4 7" id="KW-0068">Autocatalytic cleavage</keyword>
<dbReference type="GO" id="GO:0016787">
    <property type="term" value="F:hydrolase activity"/>
    <property type="evidence" value="ECO:0007669"/>
    <property type="project" value="UniProtKB-KW"/>
</dbReference>
<dbReference type="Gene3D" id="2.10.109.10">
    <property type="entry name" value="Umud Fragment, subunit A"/>
    <property type="match status" value="1"/>
</dbReference>
<evidence type="ECO:0000313" key="10">
    <source>
        <dbReference type="Proteomes" id="UP000595332"/>
    </source>
</evidence>
<dbReference type="NCBIfam" id="NF007621">
    <property type="entry name" value="PRK10276.1"/>
    <property type="match status" value="1"/>
</dbReference>
<evidence type="ECO:0000256" key="6">
    <source>
        <dbReference type="ARBA" id="ARBA00023236"/>
    </source>
</evidence>
<reference evidence="9 10" key="1">
    <citation type="journal article" date="2008" name="Int. J. Syst. Evol. Microbiol.">
        <title>Neptunomonas japonica sp. nov., an Osedax japonicus symbiont-like bacterium isolated from sediment adjacent to sperm whale carcasses off Kagoshima, Japan.</title>
        <authorList>
            <person name="Miyazaki M."/>
            <person name="Nogi Y."/>
            <person name="Fujiwara Y."/>
            <person name="Kawato M."/>
            <person name="Kubokawa K."/>
            <person name="Horikoshi K."/>
        </authorList>
    </citation>
    <scope>NUCLEOTIDE SEQUENCE [LARGE SCALE GENOMIC DNA]</scope>
    <source>
        <strain evidence="9 10">JAMM 1380</strain>
    </source>
</reference>
<dbReference type="InterPro" id="IPR039418">
    <property type="entry name" value="LexA-like"/>
</dbReference>
<dbReference type="PRINTS" id="PR00726">
    <property type="entry name" value="LEXASERPTASE"/>
</dbReference>
<dbReference type="GO" id="GO:0009432">
    <property type="term" value="P:SOS response"/>
    <property type="evidence" value="ECO:0007669"/>
    <property type="project" value="UniProtKB-KW"/>
</dbReference>
<dbReference type="InterPro" id="IPR006197">
    <property type="entry name" value="Peptidase_S24_LexA"/>
</dbReference>
<organism evidence="9 10">
    <name type="scientific">Neptunomonas japonica JAMM 1380</name>
    <dbReference type="NCBI Taxonomy" id="1441457"/>
    <lineage>
        <taxon>Bacteria</taxon>
        <taxon>Pseudomonadati</taxon>
        <taxon>Pseudomonadota</taxon>
        <taxon>Gammaproteobacteria</taxon>
        <taxon>Oceanospirillales</taxon>
        <taxon>Oceanospirillaceae</taxon>
        <taxon>Neptunomonas</taxon>
    </lineage>
</organism>
<dbReference type="PANTHER" id="PTHR33516">
    <property type="entry name" value="LEXA REPRESSOR"/>
    <property type="match status" value="1"/>
</dbReference>
<dbReference type="AlphaFoldDB" id="A0A7R6P9W7"/>
<evidence type="ECO:0000256" key="4">
    <source>
        <dbReference type="ARBA" id="ARBA00022813"/>
    </source>
</evidence>
<proteinExistence type="inferred from homology"/>
<evidence type="ECO:0000259" key="8">
    <source>
        <dbReference type="Pfam" id="PF00717"/>
    </source>
</evidence>
<dbReference type="Proteomes" id="UP000595332">
    <property type="component" value="Chromosome"/>
</dbReference>
<dbReference type="InterPro" id="IPR015927">
    <property type="entry name" value="Peptidase_S24_S26A/B/C"/>
</dbReference>
<sequence>MLTTLLGRFSQQQNHAIPLFQDSVAAGFPSPAQDYIEKTLDLNDLCIKHPAATFFVRAEGNSMIDAGIFSGDILVVDRSLTARSSDIVIACIHDEFTVKQLIISSTSVQLRPMNKAYSTITLHEGNELEVFGVVTTVIHSLRG</sequence>
<dbReference type="EMBL" id="AP014546">
    <property type="protein sequence ID" value="BBB29943.1"/>
    <property type="molecule type" value="Genomic_DNA"/>
</dbReference>
<protein>
    <submittedName>
        <fullName evidence="9">DNA polymerase V subunit UmuD</fullName>
        <ecNumber evidence="9">3.4.21.-</ecNumber>
    </submittedName>
</protein>
<dbReference type="Pfam" id="PF00717">
    <property type="entry name" value="Peptidase_S24"/>
    <property type="match status" value="1"/>
</dbReference>
<keyword evidence="6" id="KW-0742">SOS response</keyword>
<dbReference type="GO" id="GO:0006281">
    <property type="term" value="P:DNA repair"/>
    <property type="evidence" value="ECO:0007669"/>
    <property type="project" value="UniProtKB-KW"/>
</dbReference>
<name>A0A7R6P9W7_9GAMM</name>
<evidence type="ECO:0000256" key="2">
    <source>
        <dbReference type="ARBA" id="ARBA00022763"/>
    </source>
</evidence>